<accession>A0ABP7Q9M2</accession>
<organism evidence="4 5">
    <name type="scientific">Streptomyces plumbiresistens</name>
    <dbReference type="NCBI Taxonomy" id="511811"/>
    <lineage>
        <taxon>Bacteria</taxon>
        <taxon>Bacillati</taxon>
        <taxon>Actinomycetota</taxon>
        <taxon>Actinomycetes</taxon>
        <taxon>Kitasatosporales</taxon>
        <taxon>Streptomycetaceae</taxon>
        <taxon>Streptomyces</taxon>
    </lineage>
</organism>
<dbReference type="RefSeq" id="WP_345561055.1">
    <property type="nucleotide sequence ID" value="NZ_BAAAZX010000002.1"/>
</dbReference>
<reference evidence="5" key="1">
    <citation type="journal article" date="2019" name="Int. J. Syst. Evol. Microbiol.">
        <title>The Global Catalogue of Microorganisms (GCM) 10K type strain sequencing project: providing services to taxonomists for standard genome sequencing and annotation.</title>
        <authorList>
            <consortium name="The Broad Institute Genomics Platform"/>
            <consortium name="The Broad Institute Genome Sequencing Center for Infectious Disease"/>
            <person name="Wu L."/>
            <person name="Ma J."/>
        </authorList>
    </citation>
    <scope>NUCLEOTIDE SEQUENCE [LARGE SCALE GENOMIC DNA]</scope>
    <source>
        <strain evidence="5">JCM 16924</strain>
    </source>
</reference>
<gene>
    <name evidence="4" type="ORF">GCM10022232_07730</name>
</gene>
<keyword evidence="3" id="KW-0732">Signal</keyword>
<feature type="signal peptide" evidence="3">
    <location>
        <begin position="1"/>
        <end position="24"/>
    </location>
</feature>
<comment type="caution">
    <text evidence="4">The sequence shown here is derived from an EMBL/GenBank/DDBJ whole genome shotgun (WGS) entry which is preliminary data.</text>
</comment>
<dbReference type="Proteomes" id="UP001500456">
    <property type="component" value="Unassembled WGS sequence"/>
</dbReference>
<keyword evidence="2" id="KW-0812">Transmembrane</keyword>
<feature type="region of interest" description="Disordered" evidence="1">
    <location>
        <begin position="258"/>
        <end position="277"/>
    </location>
</feature>
<feature type="compositionally biased region" description="Basic and acidic residues" evidence="1">
    <location>
        <begin position="258"/>
        <end position="270"/>
    </location>
</feature>
<name>A0ABP7Q9M2_9ACTN</name>
<sequence>MSSATRVLCLSLLVLLSSVPTAVAADGWSLAPSGGGRPSFYGEGAPGSVLQDTVAVTNRGAGAITVRLHGTGIPVAFAETAVRVPARTRAEVPFTVTVPAGDRTAEIVARDADGGTRRVGLQLRATVPELAALTVEHVAVRADRITYDLVNRGTTVLVPKLAVRADGLFGPVLDRAPRTLPVELPPGRRLHLSEPWPDRPALDAVDVRLTVTAGEGARDTGEASARFVPWGAAAGAGGAVAAALMGAFFVVRRPGRRSGREVAESPRTDVELTGAMT</sequence>
<proteinExistence type="predicted"/>
<feature type="transmembrane region" description="Helical" evidence="2">
    <location>
        <begin position="227"/>
        <end position="251"/>
    </location>
</feature>
<evidence type="ECO:0000313" key="5">
    <source>
        <dbReference type="Proteomes" id="UP001500456"/>
    </source>
</evidence>
<keyword evidence="5" id="KW-1185">Reference proteome</keyword>
<keyword evidence="2" id="KW-1133">Transmembrane helix</keyword>
<dbReference type="EMBL" id="BAAAZX010000002">
    <property type="protein sequence ID" value="GAA3978378.1"/>
    <property type="molecule type" value="Genomic_DNA"/>
</dbReference>
<keyword evidence="2" id="KW-0472">Membrane</keyword>
<evidence type="ECO:0000256" key="2">
    <source>
        <dbReference type="SAM" id="Phobius"/>
    </source>
</evidence>
<evidence type="ECO:0000256" key="3">
    <source>
        <dbReference type="SAM" id="SignalP"/>
    </source>
</evidence>
<evidence type="ECO:0008006" key="6">
    <source>
        <dbReference type="Google" id="ProtNLM"/>
    </source>
</evidence>
<evidence type="ECO:0000313" key="4">
    <source>
        <dbReference type="EMBL" id="GAA3978378.1"/>
    </source>
</evidence>
<feature type="chain" id="PRO_5045479372" description="DUF916 domain-containing protein" evidence="3">
    <location>
        <begin position="25"/>
        <end position="277"/>
    </location>
</feature>
<evidence type="ECO:0000256" key="1">
    <source>
        <dbReference type="SAM" id="MobiDB-lite"/>
    </source>
</evidence>
<protein>
    <recommendedName>
        <fullName evidence="6">DUF916 domain-containing protein</fullName>
    </recommendedName>
</protein>